<keyword evidence="1" id="KW-0812">Transmembrane</keyword>
<dbReference type="OrthoDB" id="2745105at2759"/>
<evidence type="ECO:0000256" key="1">
    <source>
        <dbReference type="SAM" id="Phobius"/>
    </source>
</evidence>
<keyword evidence="1" id="KW-1133">Transmembrane helix</keyword>
<dbReference type="EMBL" id="JAACJJ010000014">
    <property type="protein sequence ID" value="KAF5327507.1"/>
    <property type="molecule type" value="Genomic_DNA"/>
</dbReference>
<dbReference type="AlphaFoldDB" id="A0A8H5F8J8"/>
<keyword evidence="3" id="KW-1185">Reference proteome</keyword>
<gene>
    <name evidence="2" type="ORF">D9619_004985</name>
</gene>
<evidence type="ECO:0000313" key="2">
    <source>
        <dbReference type="EMBL" id="KAF5327507.1"/>
    </source>
</evidence>
<comment type="caution">
    <text evidence="2">The sequence shown here is derived from an EMBL/GenBank/DDBJ whole genome shotgun (WGS) entry which is preliminary data.</text>
</comment>
<keyword evidence="1" id="KW-0472">Membrane</keyword>
<proteinExistence type="predicted"/>
<name>A0A8H5F8J8_9AGAR</name>
<accession>A0A8H5F8J8</accession>
<protein>
    <submittedName>
        <fullName evidence="2">Uncharacterized protein</fullName>
    </submittedName>
</protein>
<dbReference type="Proteomes" id="UP000567179">
    <property type="component" value="Unassembled WGS sequence"/>
</dbReference>
<feature type="transmembrane region" description="Helical" evidence="1">
    <location>
        <begin position="12"/>
        <end position="39"/>
    </location>
</feature>
<reference evidence="2 3" key="1">
    <citation type="journal article" date="2020" name="ISME J.">
        <title>Uncovering the hidden diversity of litter-decomposition mechanisms in mushroom-forming fungi.</title>
        <authorList>
            <person name="Floudas D."/>
            <person name="Bentzer J."/>
            <person name="Ahren D."/>
            <person name="Johansson T."/>
            <person name="Persson P."/>
            <person name="Tunlid A."/>
        </authorList>
    </citation>
    <scope>NUCLEOTIDE SEQUENCE [LARGE SCALE GENOMIC DNA]</scope>
    <source>
        <strain evidence="2 3">CBS 101986</strain>
    </source>
</reference>
<evidence type="ECO:0000313" key="3">
    <source>
        <dbReference type="Proteomes" id="UP000567179"/>
    </source>
</evidence>
<sequence>MTTNPPVDLNKTLGAVFIGNIAASMLFGITSLQTHTFFLNNTRDRRSFKRLIAFLWSPSISSESPHVRTDAALFFLCRRQAFGLLAPHFYDTRSLQLSYHPLRRFRGPFYTYMELAG</sequence>
<organism evidence="2 3">
    <name type="scientific">Psilocybe cf. subviscida</name>
    <dbReference type="NCBI Taxonomy" id="2480587"/>
    <lineage>
        <taxon>Eukaryota</taxon>
        <taxon>Fungi</taxon>
        <taxon>Dikarya</taxon>
        <taxon>Basidiomycota</taxon>
        <taxon>Agaricomycotina</taxon>
        <taxon>Agaricomycetes</taxon>
        <taxon>Agaricomycetidae</taxon>
        <taxon>Agaricales</taxon>
        <taxon>Agaricineae</taxon>
        <taxon>Strophariaceae</taxon>
        <taxon>Psilocybe</taxon>
    </lineage>
</organism>